<dbReference type="PANTHER" id="PTHR31719:SF43">
    <property type="entry name" value="NAC TRANSCRIPTION FACTOR 56"/>
    <property type="match status" value="1"/>
</dbReference>
<name>A0ABD2YJI6_9GENT</name>
<evidence type="ECO:0000256" key="5">
    <source>
        <dbReference type="SAM" id="MobiDB-lite"/>
    </source>
</evidence>
<proteinExistence type="predicted"/>
<evidence type="ECO:0000256" key="2">
    <source>
        <dbReference type="ARBA" id="ARBA00023125"/>
    </source>
</evidence>
<keyword evidence="4" id="KW-0539">Nucleus</keyword>
<keyword evidence="3" id="KW-0804">Transcription</keyword>
<dbReference type="GO" id="GO:0003677">
    <property type="term" value="F:DNA binding"/>
    <property type="evidence" value="ECO:0007669"/>
    <property type="project" value="UniProtKB-KW"/>
</dbReference>
<dbReference type="AlphaFoldDB" id="A0ABD2YJI6"/>
<keyword evidence="8" id="KW-1185">Reference proteome</keyword>
<protein>
    <recommendedName>
        <fullName evidence="6">NAC domain-containing protein</fullName>
    </recommendedName>
</protein>
<keyword evidence="2" id="KW-0238">DNA-binding</keyword>
<organism evidence="7 8">
    <name type="scientific">Cinchona calisaya</name>
    <dbReference type="NCBI Taxonomy" id="153742"/>
    <lineage>
        <taxon>Eukaryota</taxon>
        <taxon>Viridiplantae</taxon>
        <taxon>Streptophyta</taxon>
        <taxon>Embryophyta</taxon>
        <taxon>Tracheophyta</taxon>
        <taxon>Spermatophyta</taxon>
        <taxon>Magnoliopsida</taxon>
        <taxon>eudicotyledons</taxon>
        <taxon>Gunneridae</taxon>
        <taxon>Pentapetalae</taxon>
        <taxon>asterids</taxon>
        <taxon>lamiids</taxon>
        <taxon>Gentianales</taxon>
        <taxon>Rubiaceae</taxon>
        <taxon>Cinchonoideae</taxon>
        <taxon>Cinchoneae</taxon>
        <taxon>Cinchona</taxon>
    </lineage>
</organism>
<evidence type="ECO:0000256" key="4">
    <source>
        <dbReference type="ARBA" id="ARBA00023242"/>
    </source>
</evidence>
<evidence type="ECO:0000313" key="7">
    <source>
        <dbReference type="EMBL" id="KAL3507552.1"/>
    </source>
</evidence>
<feature type="compositionally biased region" description="Polar residues" evidence="5">
    <location>
        <begin position="192"/>
        <end position="201"/>
    </location>
</feature>
<dbReference type="EMBL" id="JBJUIK010000013">
    <property type="protein sequence ID" value="KAL3507552.1"/>
    <property type="molecule type" value="Genomic_DNA"/>
</dbReference>
<evidence type="ECO:0000313" key="8">
    <source>
        <dbReference type="Proteomes" id="UP001630127"/>
    </source>
</evidence>
<evidence type="ECO:0000256" key="3">
    <source>
        <dbReference type="ARBA" id="ARBA00023163"/>
    </source>
</evidence>
<dbReference type="InterPro" id="IPR003441">
    <property type="entry name" value="NAC-dom"/>
</dbReference>
<dbReference type="PROSITE" id="PS51005">
    <property type="entry name" value="NAC"/>
    <property type="match status" value="1"/>
</dbReference>
<comment type="caution">
    <text evidence="7">The sequence shown here is derived from an EMBL/GenBank/DDBJ whole genome shotgun (WGS) entry which is preliminary data.</text>
</comment>
<sequence>MMATSYRFAMRFCPTDEELITYYLERMVKNQPLPSGWEKVMIVRDIYGESQSATPWILFRDDPQWQTTLVDPLGKILVNQKAIYVFTRLSKVGKTGDKNKNRRAGCGQWHGNSAQEPIKKNKGMGDLIGYKKTFTFRSSEETLGQWTMQEYELAGASLVGLNRSDYENNNFVLCKIKTDDSKSSKGGRLVSKKNSTSYPEEVQYSNYPTNGVEAMVQSLRSCDGNQEISSHNYATDLMIHGEQTDSGVQSGSLMEAQSIYYGDETHRPITNLNEEAKDNFASESHVVLAEAVGSDYSRSIAPNGDGYSVEATSNVAGSIGNITVDSVANAYIHPLSVEDYHPNICFDISELLTLIG</sequence>
<feature type="region of interest" description="Disordered" evidence="5">
    <location>
        <begin position="96"/>
        <end position="120"/>
    </location>
</feature>
<evidence type="ECO:0000256" key="1">
    <source>
        <dbReference type="ARBA" id="ARBA00023015"/>
    </source>
</evidence>
<feature type="domain" description="NAC" evidence="6">
    <location>
        <begin position="6"/>
        <end position="179"/>
    </location>
</feature>
<dbReference type="PANTHER" id="PTHR31719">
    <property type="entry name" value="NAC TRANSCRIPTION FACTOR 56"/>
    <property type="match status" value="1"/>
</dbReference>
<reference evidence="7 8" key="1">
    <citation type="submission" date="2024-11" db="EMBL/GenBank/DDBJ databases">
        <title>A near-complete genome assembly of Cinchona calisaya.</title>
        <authorList>
            <person name="Lian D.C."/>
            <person name="Zhao X.W."/>
            <person name="Wei L."/>
        </authorList>
    </citation>
    <scope>NUCLEOTIDE SEQUENCE [LARGE SCALE GENOMIC DNA]</scope>
    <source>
        <tissue evidence="7">Nenye</tissue>
    </source>
</reference>
<evidence type="ECO:0000259" key="6">
    <source>
        <dbReference type="PROSITE" id="PS51005"/>
    </source>
</evidence>
<accession>A0ABD2YJI6</accession>
<keyword evidence="1" id="KW-0805">Transcription regulation</keyword>
<dbReference type="Pfam" id="PF02365">
    <property type="entry name" value="NAM"/>
    <property type="match status" value="1"/>
</dbReference>
<dbReference type="SUPFAM" id="SSF101941">
    <property type="entry name" value="NAC domain"/>
    <property type="match status" value="1"/>
</dbReference>
<dbReference type="Proteomes" id="UP001630127">
    <property type="component" value="Unassembled WGS sequence"/>
</dbReference>
<dbReference type="Gene3D" id="2.170.150.80">
    <property type="entry name" value="NAC domain"/>
    <property type="match status" value="1"/>
</dbReference>
<feature type="region of interest" description="Disordered" evidence="5">
    <location>
        <begin position="181"/>
        <end position="201"/>
    </location>
</feature>
<dbReference type="InterPro" id="IPR036093">
    <property type="entry name" value="NAC_dom_sf"/>
</dbReference>
<gene>
    <name evidence="7" type="ORF">ACH5RR_032934</name>
</gene>